<proteinExistence type="inferred from homology"/>
<comment type="similarity">
    <text evidence="1">Belongs to the universal stress protein A family.</text>
</comment>
<dbReference type="PRINTS" id="PR01438">
    <property type="entry name" value="UNVRSLSTRESS"/>
</dbReference>
<evidence type="ECO:0000259" key="2">
    <source>
        <dbReference type="Pfam" id="PF00582"/>
    </source>
</evidence>
<dbReference type="Proteomes" id="UP001596013">
    <property type="component" value="Unassembled WGS sequence"/>
</dbReference>
<comment type="caution">
    <text evidence="3">The sequence shown here is derived from an EMBL/GenBank/DDBJ whole genome shotgun (WGS) entry which is preliminary data.</text>
</comment>
<dbReference type="EMBL" id="JBHSMK010000005">
    <property type="protein sequence ID" value="MFC5437091.1"/>
    <property type="molecule type" value="Genomic_DNA"/>
</dbReference>
<protein>
    <submittedName>
        <fullName evidence="3">Universal stress protein</fullName>
    </submittedName>
</protein>
<organism evidence="3 4">
    <name type="scientific">Rhodanobacter umsongensis</name>
    <dbReference type="NCBI Taxonomy" id="633153"/>
    <lineage>
        <taxon>Bacteria</taxon>
        <taxon>Pseudomonadati</taxon>
        <taxon>Pseudomonadota</taxon>
        <taxon>Gammaproteobacteria</taxon>
        <taxon>Lysobacterales</taxon>
        <taxon>Rhodanobacteraceae</taxon>
        <taxon>Rhodanobacter</taxon>
    </lineage>
</organism>
<dbReference type="InterPro" id="IPR006015">
    <property type="entry name" value="Universal_stress_UspA"/>
</dbReference>
<evidence type="ECO:0000313" key="3">
    <source>
        <dbReference type="EMBL" id="MFC5437091.1"/>
    </source>
</evidence>
<dbReference type="RefSeq" id="WP_377305152.1">
    <property type="nucleotide sequence ID" value="NZ_JBHSMK010000005.1"/>
</dbReference>
<dbReference type="CDD" id="cd00293">
    <property type="entry name" value="USP-like"/>
    <property type="match status" value="1"/>
</dbReference>
<feature type="domain" description="UspA" evidence="2">
    <location>
        <begin position="249"/>
        <end position="296"/>
    </location>
</feature>
<reference evidence="4" key="1">
    <citation type="journal article" date="2019" name="Int. J. Syst. Evol. Microbiol.">
        <title>The Global Catalogue of Microorganisms (GCM) 10K type strain sequencing project: providing services to taxonomists for standard genome sequencing and annotation.</title>
        <authorList>
            <consortium name="The Broad Institute Genomics Platform"/>
            <consortium name="The Broad Institute Genome Sequencing Center for Infectious Disease"/>
            <person name="Wu L."/>
            <person name="Ma J."/>
        </authorList>
    </citation>
    <scope>NUCLEOTIDE SEQUENCE [LARGE SCALE GENOMIC DNA]</scope>
    <source>
        <strain evidence="4">JCM 17130</strain>
    </source>
</reference>
<accession>A0ABW0JN11</accession>
<dbReference type="SUPFAM" id="SSF52402">
    <property type="entry name" value="Adenine nucleotide alpha hydrolases-like"/>
    <property type="match status" value="1"/>
</dbReference>
<evidence type="ECO:0000256" key="1">
    <source>
        <dbReference type="ARBA" id="ARBA00008791"/>
    </source>
</evidence>
<name>A0ABW0JN11_9GAMM</name>
<dbReference type="Gene3D" id="3.40.50.12370">
    <property type="match status" value="1"/>
</dbReference>
<gene>
    <name evidence="3" type="ORF">ACFPME_11015</name>
</gene>
<keyword evidence="4" id="KW-1185">Reference proteome</keyword>
<evidence type="ECO:0000313" key="4">
    <source>
        <dbReference type="Proteomes" id="UP001596013"/>
    </source>
</evidence>
<sequence>MSMHPQKHDAGMADFALDPAASFARPGDVLALVTSTDPWSPAAVAGSAIAARWGGNLTGCFIEPSARMLRDSEGEGGPAAPGRLAEPHADDVDAFAAFGSLARQSGVAAATWTTSGVGVAQTLRHLGAWHDLAVIERDMVAQSGLLDVLGEAILGCQLACLILPPRWNREIRFERVVIGCNGSLESIRAIHAAMPFLRMAKQVTLIDGDVRGSRNAYGRLPHFDPFVYLLRHHITARPQYIRASSDLAGDLLLKEARDGQVDLLVMGAYGQSPTRERFFGGATRQVLEGADIPVLMRH</sequence>
<dbReference type="Pfam" id="PF00582">
    <property type="entry name" value="Usp"/>
    <property type="match status" value="1"/>
</dbReference>
<dbReference type="InterPro" id="IPR006016">
    <property type="entry name" value="UspA"/>
</dbReference>